<sequence length="529" mass="55763">MTSDLVDSFATSQDALDRLPGAREGGQAGERADEKDEHHGKRGTFTVAGSNEQPAVGNSALTLNSRIPLGMNASEFRLNRFIVTHNGFRNIIPTWSSSNRMKVALPAGEGGTDATLEIRRDGQVVGVVTVSYLGKVTNATWVTDPAHGERSGTIIGTGLSRTQNWRLTSPDGENTLELPFVGFREDLDNAVRGGVFVARDSQVFVNLPADVPGRPGTWKVEFDPIDGSSFAPLSPASKLDVIYLAPRVSRLSGSGVSTEGGTEITIHGSNLGSVNINRPGAVLLRPEDGGEDVPCRVTSVRQTAVVCVVPALTAGPHRVVLRTGMGETDDGLPREGLMAVTPVPGRSQTKEILGIGGPVVLRTTDVGISTADMIGRKVTARVEERPLPLKWLSETTVQATLPPGPPGSVAQIVLSRHGVASPPIPVSYAAAITATSRTVLPTAGGTVRFTGVGLSGDWRLHPVAAGDDTGRDVPLTDITLDEKGRSATVDLPPLPQGVYQVVFTPDQHTFKDAVSVFTSKTIVAYSDFG</sequence>
<dbReference type="EMBL" id="JAUSQZ010000001">
    <property type="protein sequence ID" value="MDP9830025.1"/>
    <property type="molecule type" value="Genomic_DNA"/>
</dbReference>
<feature type="domain" description="IPT/TIG" evidence="2">
    <location>
        <begin position="245"/>
        <end position="332"/>
    </location>
</feature>
<dbReference type="SMART" id="SM00429">
    <property type="entry name" value="IPT"/>
    <property type="match status" value="1"/>
</dbReference>
<dbReference type="Gene3D" id="2.60.40.10">
    <property type="entry name" value="Immunoglobulins"/>
    <property type="match status" value="1"/>
</dbReference>
<gene>
    <name evidence="3" type="ORF">J2S57_005774</name>
</gene>
<name>A0ABT9PCY0_9ACTN</name>
<dbReference type="SUPFAM" id="SSF81296">
    <property type="entry name" value="E set domains"/>
    <property type="match status" value="1"/>
</dbReference>
<comment type="caution">
    <text evidence="3">The sequence shown here is derived from an EMBL/GenBank/DDBJ whole genome shotgun (WGS) entry which is preliminary data.</text>
</comment>
<dbReference type="CDD" id="cd00603">
    <property type="entry name" value="IPT_PCSR"/>
    <property type="match status" value="1"/>
</dbReference>
<dbReference type="InterPro" id="IPR013783">
    <property type="entry name" value="Ig-like_fold"/>
</dbReference>
<dbReference type="Proteomes" id="UP001235712">
    <property type="component" value="Unassembled WGS sequence"/>
</dbReference>
<dbReference type="InterPro" id="IPR014756">
    <property type="entry name" value="Ig_E-set"/>
</dbReference>
<dbReference type="RefSeq" id="WP_307248814.1">
    <property type="nucleotide sequence ID" value="NZ_JAUSQZ010000001.1"/>
</dbReference>
<proteinExistence type="predicted"/>
<feature type="compositionally biased region" description="Polar residues" evidence="1">
    <location>
        <begin position="1"/>
        <end position="14"/>
    </location>
</feature>
<evidence type="ECO:0000256" key="1">
    <source>
        <dbReference type="SAM" id="MobiDB-lite"/>
    </source>
</evidence>
<accession>A0ABT9PCY0</accession>
<feature type="compositionally biased region" description="Basic and acidic residues" evidence="1">
    <location>
        <begin position="30"/>
        <end position="39"/>
    </location>
</feature>
<dbReference type="Pfam" id="PF01833">
    <property type="entry name" value="TIG"/>
    <property type="match status" value="1"/>
</dbReference>
<organism evidence="3 4">
    <name type="scientific">Kineosporia succinea</name>
    <dbReference type="NCBI Taxonomy" id="84632"/>
    <lineage>
        <taxon>Bacteria</taxon>
        <taxon>Bacillati</taxon>
        <taxon>Actinomycetota</taxon>
        <taxon>Actinomycetes</taxon>
        <taxon>Kineosporiales</taxon>
        <taxon>Kineosporiaceae</taxon>
        <taxon>Kineosporia</taxon>
    </lineage>
</organism>
<evidence type="ECO:0000313" key="3">
    <source>
        <dbReference type="EMBL" id="MDP9830025.1"/>
    </source>
</evidence>
<keyword evidence="4" id="KW-1185">Reference proteome</keyword>
<evidence type="ECO:0000313" key="4">
    <source>
        <dbReference type="Proteomes" id="UP001235712"/>
    </source>
</evidence>
<protein>
    <recommendedName>
        <fullName evidence="2">IPT/TIG domain-containing protein</fullName>
    </recommendedName>
</protein>
<evidence type="ECO:0000259" key="2">
    <source>
        <dbReference type="SMART" id="SM00429"/>
    </source>
</evidence>
<reference evidence="3 4" key="1">
    <citation type="submission" date="2023-07" db="EMBL/GenBank/DDBJ databases">
        <title>Sequencing the genomes of 1000 actinobacteria strains.</title>
        <authorList>
            <person name="Klenk H.-P."/>
        </authorList>
    </citation>
    <scope>NUCLEOTIDE SEQUENCE [LARGE SCALE GENOMIC DNA]</scope>
    <source>
        <strain evidence="3 4">DSM 44388</strain>
    </source>
</reference>
<feature type="region of interest" description="Disordered" evidence="1">
    <location>
        <begin position="1"/>
        <end position="53"/>
    </location>
</feature>
<dbReference type="InterPro" id="IPR002909">
    <property type="entry name" value="IPT_dom"/>
</dbReference>